<dbReference type="Gene3D" id="1.20.58.2240">
    <property type="match status" value="1"/>
</dbReference>
<dbReference type="InterPro" id="IPR018485">
    <property type="entry name" value="FGGY_C"/>
</dbReference>
<dbReference type="GO" id="GO:0019150">
    <property type="term" value="F:D-ribulokinase activity"/>
    <property type="evidence" value="ECO:0007669"/>
    <property type="project" value="TreeGrafter"/>
</dbReference>
<sequence length="568" mass="62631">MGRNYVLGLDFGTDNVRALIVDPANGKEMGTAVEDYPRWKDGLYCNLKIDQFRQHPSDYLEAMIKVVKEVIRDASKKKGIKNIGSKIIGLGIDTTGSTIVAVDEKGIPLALRPEFKENPNGMFIIWKDHTAKEEASLINEKAKSYKTDYTRYSGGVYSSEWFFSKILRTLKLDKNVRKSAYSWVEHCDWITGLLVGNTDPVRMLRSRCAAGHKAMWSKDWNGLPSQEFLNHVDPFLKGFRARLYQETYTSDKKAGNLSKEWACKLGLSTSVVVAVGAFDAHIGAVGAGIKPKVLCKIIGTSSCDMVIASHKQIEKRAIKGICGQVDGSIVPGYIGLEAGQSSVGDAFAWFRDIIIWSFVNILPKTSLGKSISAFQMKGLKEELKNTVYQVLTTEGKNIKPAESGLLAIDWFNGRRTPYADQALRGALVGMNLGSLPPAIYKSIIESTAFGAKRIVQQFAEKNIVLDSVIACGGLSRVEYVMQITSDILGLPINVTSSEQTCALGAAIFAAVASGYYKNTKEAQKRMCPGFSKTYIPDKTKTKVYNKLYQQYLAAGKSLEPIMKKLVKI</sequence>
<dbReference type="PANTHER" id="PTHR43435">
    <property type="entry name" value="RIBULOKINASE"/>
    <property type="match status" value="1"/>
</dbReference>
<reference evidence="10" key="1">
    <citation type="submission" date="2017-09" db="EMBL/GenBank/DDBJ databases">
        <title>Depth-based differentiation of microbial function through sediment-hosted aquifers and enrichment of novel symbionts in the deep terrestrial subsurface.</title>
        <authorList>
            <person name="Probst A.J."/>
            <person name="Ladd B."/>
            <person name="Jarett J.K."/>
            <person name="Geller-Mcgrath D.E."/>
            <person name="Sieber C.M.K."/>
            <person name="Emerson J.B."/>
            <person name="Anantharaman K."/>
            <person name="Thomas B.C."/>
            <person name="Malmstrom R."/>
            <person name="Stieglmeier M."/>
            <person name="Klingl A."/>
            <person name="Woyke T."/>
            <person name="Ryan C.M."/>
            <person name="Banfield J.F."/>
        </authorList>
    </citation>
    <scope>NUCLEOTIDE SEQUENCE [LARGE SCALE GENOMIC DNA]</scope>
</reference>
<dbReference type="Pfam" id="PF00370">
    <property type="entry name" value="FGGY_N"/>
    <property type="match status" value="1"/>
</dbReference>
<dbReference type="EMBL" id="PFWI01000110">
    <property type="protein sequence ID" value="PJA62007.1"/>
    <property type="molecule type" value="Genomic_DNA"/>
</dbReference>
<dbReference type="GO" id="GO:0005524">
    <property type="term" value="F:ATP binding"/>
    <property type="evidence" value="ECO:0007669"/>
    <property type="project" value="UniProtKB-KW"/>
</dbReference>
<name>A0A2M7YGB0_9BACT</name>
<keyword evidence="2" id="KW-0547">Nucleotide-binding</keyword>
<dbReference type="CDD" id="cd07781">
    <property type="entry name" value="ASKHA_NBD_FGGY_L-RBK"/>
    <property type="match status" value="1"/>
</dbReference>
<evidence type="ECO:0000313" key="9">
    <source>
        <dbReference type="EMBL" id="PJA62007.1"/>
    </source>
</evidence>
<comment type="caution">
    <text evidence="9">The sequence shown here is derived from an EMBL/GenBank/DDBJ whole genome shotgun (WGS) entry which is preliminary data.</text>
</comment>
<dbReference type="SUPFAM" id="SSF53067">
    <property type="entry name" value="Actin-like ATPase domain"/>
    <property type="match status" value="2"/>
</dbReference>
<keyword evidence="1" id="KW-0808">Transferase</keyword>
<gene>
    <name evidence="9" type="ORF">CO162_03305</name>
</gene>
<accession>A0A2M7YGB0</accession>
<evidence type="ECO:0000256" key="4">
    <source>
        <dbReference type="ARBA" id="ARBA00022840"/>
    </source>
</evidence>
<dbReference type="AlphaFoldDB" id="A0A2M7YGB0"/>
<dbReference type="NCBIfam" id="NF003154">
    <property type="entry name" value="PRK04123.1"/>
    <property type="match status" value="1"/>
</dbReference>
<dbReference type="GO" id="GO:0008741">
    <property type="term" value="F:ribulokinase activity"/>
    <property type="evidence" value="ECO:0007669"/>
    <property type="project" value="InterPro"/>
</dbReference>
<dbReference type="Pfam" id="PF02782">
    <property type="entry name" value="FGGY_C"/>
    <property type="match status" value="1"/>
</dbReference>
<feature type="domain" description="Carbohydrate kinase FGGY N-terminal" evidence="7">
    <location>
        <begin position="5"/>
        <end position="286"/>
    </location>
</feature>
<proteinExistence type="predicted"/>
<evidence type="ECO:0000256" key="6">
    <source>
        <dbReference type="ARBA" id="ARBA00023277"/>
    </source>
</evidence>
<keyword evidence="4" id="KW-0067">ATP-binding</keyword>
<dbReference type="Gene3D" id="3.30.420.40">
    <property type="match status" value="1"/>
</dbReference>
<dbReference type="InterPro" id="IPR000577">
    <property type="entry name" value="Carb_kinase_FGGY"/>
</dbReference>
<keyword evidence="3 9" id="KW-0418">Kinase</keyword>
<dbReference type="InterPro" id="IPR018484">
    <property type="entry name" value="FGGY_N"/>
</dbReference>
<feature type="domain" description="Carbohydrate kinase FGGY C-terminal" evidence="8">
    <location>
        <begin position="297"/>
        <end position="512"/>
    </location>
</feature>
<keyword evidence="5" id="KW-0054">Arabinose catabolism</keyword>
<dbReference type="GO" id="GO:0005737">
    <property type="term" value="C:cytoplasm"/>
    <property type="evidence" value="ECO:0007669"/>
    <property type="project" value="TreeGrafter"/>
</dbReference>
<evidence type="ECO:0000259" key="8">
    <source>
        <dbReference type="Pfam" id="PF02782"/>
    </source>
</evidence>
<evidence type="ECO:0000256" key="5">
    <source>
        <dbReference type="ARBA" id="ARBA00022935"/>
    </source>
</evidence>
<evidence type="ECO:0000259" key="7">
    <source>
        <dbReference type="Pfam" id="PF00370"/>
    </source>
</evidence>
<evidence type="ECO:0000313" key="10">
    <source>
        <dbReference type="Proteomes" id="UP000229213"/>
    </source>
</evidence>
<protein>
    <submittedName>
        <fullName evidence="9">Ribulokinase</fullName>
    </submittedName>
</protein>
<dbReference type="InterPro" id="IPR043129">
    <property type="entry name" value="ATPase_NBD"/>
</dbReference>
<keyword evidence="6" id="KW-0119">Carbohydrate metabolism</keyword>
<dbReference type="PANTHER" id="PTHR43435:SF4">
    <property type="entry name" value="FGGY CARBOHYDRATE KINASE DOMAIN-CONTAINING PROTEIN"/>
    <property type="match status" value="1"/>
</dbReference>
<evidence type="ECO:0000256" key="3">
    <source>
        <dbReference type="ARBA" id="ARBA00022777"/>
    </source>
</evidence>
<dbReference type="PRINTS" id="PR00301">
    <property type="entry name" value="HEATSHOCK70"/>
</dbReference>
<dbReference type="PIRSF" id="PIRSF000538">
    <property type="entry name" value="GlpK"/>
    <property type="match status" value="1"/>
</dbReference>
<evidence type="ECO:0000256" key="2">
    <source>
        <dbReference type="ARBA" id="ARBA00022741"/>
    </source>
</evidence>
<organism evidence="9 10">
    <name type="scientific">bacterium (Candidatus Ratteibacteria) CG_4_9_14_3_um_filter_41_21</name>
    <dbReference type="NCBI Taxonomy" id="2014289"/>
    <lineage>
        <taxon>Bacteria</taxon>
        <taxon>Candidatus Ratteibacteria</taxon>
    </lineage>
</organism>
<dbReference type="Proteomes" id="UP000229213">
    <property type="component" value="Unassembled WGS sequence"/>
</dbReference>
<evidence type="ECO:0000256" key="1">
    <source>
        <dbReference type="ARBA" id="ARBA00022679"/>
    </source>
</evidence>
<dbReference type="InterPro" id="IPR005929">
    <property type="entry name" value="Ribulokinase"/>
</dbReference>
<dbReference type="GO" id="GO:0019569">
    <property type="term" value="P:L-arabinose catabolic process to D-xylulose 5-phosphate"/>
    <property type="evidence" value="ECO:0007669"/>
    <property type="project" value="InterPro"/>
</dbReference>